<evidence type="ECO:0000256" key="1">
    <source>
        <dbReference type="ARBA" id="ARBA00023015"/>
    </source>
</evidence>
<dbReference type="CDD" id="cd06267">
    <property type="entry name" value="PBP1_LacI_sugar_binding-like"/>
    <property type="match status" value="1"/>
</dbReference>
<dbReference type="PANTHER" id="PTHR30146">
    <property type="entry name" value="LACI-RELATED TRANSCRIPTIONAL REPRESSOR"/>
    <property type="match status" value="1"/>
</dbReference>
<name>A0A4Q1DCE3_9BACT</name>
<dbReference type="InterPro" id="IPR046335">
    <property type="entry name" value="LacI/GalR-like_sensor"/>
</dbReference>
<keyword evidence="1" id="KW-0805">Transcription regulation</keyword>
<evidence type="ECO:0000313" key="5">
    <source>
        <dbReference type="EMBL" id="RXK86199.1"/>
    </source>
</evidence>
<dbReference type="Gene3D" id="3.40.50.2300">
    <property type="match status" value="2"/>
</dbReference>
<dbReference type="AlphaFoldDB" id="A0A4Q1DCE3"/>
<dbReference type="InterPro" id="IPR028082">
    <property type="entry name" value="Peripla_BP_I"/>
</dbReference>
<keyword evidence="3" id="KW-0804">Transcription</keyword>
<dbReference type="Pfam" id="PF00356">
    <property type="entry name" value="LacI"/>
    <property type="match status" value="1"/>
</dbReference>
<organism evidence="5 6">
    <name type="scientific">Filimonas effusa</name>
    <dbReference type="NCBI Taxonomy" id="2508721"/>
    <lineage>
        <taxon>Bacteria</taxon>
        <taxon>Pseudomonadati</taxon>
        <taxon>Bacteroidota</taxon>
        <taxon>Chitinophagia</taxon>
        <taxon>Chitinophagales</taxon>
        <taxon>Chitinophagaceae</taxon>
        <taxon>Filimonas</taxon>
    </lineage>
</organism>
<dbReference type="SUPFAM" id="SSF53822">
    <property type="entry name" value="Periplasmic binding protein-like I"/>
    <property type="match status" value="1"/>
</dbReference>
<dbReference type="Proteomes" id="UP000290545">
    <property type="component" value="Unassembled WGS sequence"/>
</dbReference>
<evidence type="ECO:0000259" key="4">
    <source>
        <dbReference type="PROSITE" id="PS50932"/>
    </source>
</evidence>
<dbReference type="GO" id="GO:0003700">
    <property type="term" value="F:DNA-binding transcription factor activity"/>
    <property type="evidence" value="ECO:0007669"/>
    <property type="project" value="TreeGrafter"/>
</dbReference>
<keyword evidence="2 5" id="KW-0238">DNA-binding</keyword>
<dbReference type="Gene3D" id="1.10.260.40">
    <property type="entry name" value="lambda repressor-like DNA-binding domains"/>
    <property type="match status" value="1"/>
</dbReference>
<reference evidence="5 6" key="1">
    <citation type="submission" date="2019-01" db="EMBL/GenBank/DDBJ databases">
        <title>Filimonas sp. strain TTM-71.</title>
        <authorList>
            <person name="Chen W.-M."/>
        </authorList>
    </citation>
    <scope>NUCLEOTIDE SEQUENCE [LARGE SCALE GENOMIC DNA]</scope>
    <source>
        <strain evidence="5 6">TTM-71</strain>
    </source>
</reference>
<evidence type="ECO:0000256" key="3">
    <source>
        <dbReference type="ARBA" id="ARBA00023163"/>
    </source>
</evidence>
<dbReference type="OrthoDB" id="667031at2"/>
<dbReference type="CDD" id="cd01392">
    <property type="entry name" value="HTH_LacI"/>
    <property type="match status" value="1"/>
</dbReference>
<accession>A0A4Q1DCE3</accession>
<evidence type="ECO:0000313" key="6">
    <source>
        <dbReference type="Proteomes" id="UP000290545"/>
    </source>
</evidence>
<dbReference type="Pfam" id="PF13377">
    <property type="entry name" value="Peripla_BP_3"/>
    <property type="match status" value="1"/>
</dbReference>
<protein>
    <submittedName>
        <fullName evidence="5">LacI family DNA-binding transcriptional regulator</fullName>
    </submittedName>
</protein>
<gene>
    <name evidence="5" type="ORF">ESB13_05165</name>
</gene>
<dbReference type="PROSITE" id="PS50932">
    <property type="entry name" value="HTH_LACI_2"/>
    <property type="match status" value="1"/>
</dbReference>
<comment type="caution">
    <text evidence="5">The sequence shown here is derived from an EMBL/GenBank/DDBJ whole genome shotgun (WGS) entry which is preliminary data.</text>
</comment>
<dbReference type="PANTHER" id="PTHR30146:SF109">
    <property type="entry name" value="HTH-TYPE TRANSCRIPTIONAL REGULATOR GALS"/>
    <property type="match status" value="1"/>
</dbReference>
<evidence type="ECO:0000256" key="2">
    <source>
        <dbReference type="ARBA" id="ARBA00023125"/>
    </source>
</evidence>
<feature type="domain" description="HTH lacI-type" evidence="4">
    <location>
        <begin position="52"/>
        <end position="106"/>
    </location>
</feature>
<proteinExistence type="predicted"/>
<dbReference type="EMBL" id="SDHZ01000001">
    <property type="protein sequence ID" value="RXK86199.1"/>
    <property type="molecule type" value="Genomic_DNA"/>
</dbReference>
<dbReference type="SUPFAM" id="SSF47413">
    <property type="entry name" value="lambda repressor-like DNA-binding domains"/>
    <property type="match status" value="1"/>
</dbReference>
<sequence>MIKCVQCKQVHAITKAGIVRGRQRYHCKDCHLYFTIPEAASATGPEKQQSMPTIRDIAEALNISKSTVSRALQAHSDINAQTRQAVLEMAQKLNYHPNYMAQSLVNKKSKTIGILVPEFVNYYFPALIIAAQEVATEAGYNVIICQSQESAGTEKANVDVLLSGRVEGVIASMTKETKQHDHFRSLEQHNIPVVFFNRICEAMNTSRVTVNDYEGAYKGVEHLIKNGYKRIAYIGGPPSLLLSQNRLNGYLDALKKYRIPVQEKYIVSYNLTGHHAKQCAQKLLKMRDRPDAIFCLNDISTTQTLFVAKSLQIQVPQQLGIAGFSNNPFSAHVEPTLTTIEQPIQEMGRVAMKLLIDHISKGFGKYKPVHRILPTKLIVRQSSIR</sequence>
<dbReference type="SMART" id="SM00354">
    <property type="entry name" value="HTH_LACI"/>
    <property type="match status" value="1"/>
</dbReference>
<dbReference type="InterPro" id="IPR010982">
    <property type="entry name" value="Lambda_DNA-bd_dom_sf"/>
</dbReference>
<dbReference type="GO" id="GO:0000976">
    <property type="term" value="F:transcription cis-regulatory region binding"/>
    <property type="evidence" value="ECO:0007669"/>
    <property type="project" value="TreeGrafter"/>
</dbReference>
<dbReference type="InterPro" id="IPR000843">
    <property type="entry name" value="HTH_LacI"/>
</dbReference>
<keyword evidence="6" id="KW-1185">Reference proteome</keyword>
<dbReference type="RefSeq" id="WP_129001949.1">
    <property type="nucleotide sequence ID" value="NZ_SDHZ01000001.1"/>
</dbReference>